<keyword evidence="4 5" id="KW-0539">Nucleus</keyword>
<evidence type="ECO:0000256" key="3">
    <source>
        <dbReference type="ARBA" id="ARBA00023132"/>
    </source>
</evidence>
<evidence type="ECO:0000313" key="7">
    <source>
        <dbReference type="Proteomes" id="UP000835052"/>
    </source>
</evidence>
<keyword evidence="5" id="KW-0811">Translocation</keyword>
<dbReference type="PANTHER" id="PTHR11225:SF4">
    <property type="entry name" value="NUCLEAR PORE COMPLEX PROTEIN NUP93"/>
    <property type="match status" value="1"/>
</dbReference>
<keyword evidence="5" id="KW-0472">Membrane</keyword>
<dbReference type="InterPro" id="IPR007231">
    <property type="entry name" value="Nucleoporin_int_Nup93/Nic96"/>
</dbReference>
<evidence type="ECO:0000313" key="6">
    <source>
        <dbReference type="EMBL" id="CAD6184523.1"/>
    </source>
</evidence>
<gene>
    <name evidence="6" type="ORF">CAUJ_LOCUS442</name>
</gene>
<accession>A0A8S1GPK3</accession>
<sequence length="176" mass="19548">MRGLRYINDPTEVILRVALDTELSGEWAAAVGLFLLANEPTNAAILLSSEISEALRAQNQERTVELVEVAEEFKRVQRGCNLSEFSTLSLLVDLSVLFDRCSREDAEQAFHISKSLRLIPTEPESVSVIVSEFHMVPQKVREVLPDACHNLMKCLVDSCIRSSVTGRTSPLSSCEN</sequence>
<keyword evidence="5" id="KW-0509">mRNA transport</keyword>
<organism evidence="6 7">
    <name type="scientific">Caenorhabditis auriculariae</name>
    <dbReference type="NCBI Taxonomy" id="2777116"/>
    <lineage>
        <taxon>Eukaryota</taxon>
        <taxon>Metazoa</taxon>
        <taxon>Ecdysozoa</taxon>
        <taxon>Nematoda</taxon>
        <taxon>Chromadorea</taxon>
        <taxon>Rhabditida</taxon>
        <taxon>Rhabditina</taxon>
        <taxon>Rhabditomorpha</taxon>
        <taxon>Rhabditoidea</taxon>
        <taxon>Rhabditidae</taxon>
        <taxon>Peloderinae</taxon>
        <taxon>Caenorhabditis</taxon>
    </lineage>
</organism>
<evidence type="ECO:0000256" key="1">
    <source>
        <dbReference type="ARBA" id="ARBA00004567"/>
    </source>
</evidence>
<comment type="caution">
    <text evidence="6">The sequence shown here is derived from an EMBL/GenBank/DDBJ whole genome shotgun (WGS) entry which is preliminary data.</text>
</comment>
<dbReference type="Pfam" id="PF04097">
    <property type="entry name" value="Nic96"/>
    <property type="match status" value="1"/>
</dbReference>
<dbReference type="Proteomes" id="UP000835052">
    <property type="component" value="Unassembled WGS sequence"/>
</dbReference>
<dbReference type="OrthoDB" id="5876000at2759"/>
<evidence type="ECO:0000256" key="5">
    <source>
        <dbReference type="RuleBase" id="RU364035"/>
    </source>
</evidence>
<proteinExistence type="inferred from homology"/>
<reference evidence="6" key="1">
    <citation type="submission" date="2020-10" db="EMBL/GenBank/DDBJ databases">
        <authorList>
            <person name="Kikuchi T."/>
        </authorList>
    </citation>
    <scope>NUCLEOTIDE SEQUENCE</scope>
    <source>
        <strain evidence="6">NKZ352</strain>
    </source>
</reference>
<comment type="subcellular location">
    <subcellularLocation>
        <location evidence="1 5">Nucleus</location>
        <location evidence="1 5">Nuclear pore complex</location>
    </subcellularLocation>
</comment>
<protein>
    <recommendedName>
        <fullName evidence="5">Nuclear pore protein</fullName>
    </recommendedName>
</protein>
<keyword evidence="5" id="KW-0813">Transport</keyword>
<dbReference type="PANTHER" id="PTHR11225">
    <property type="entry name" value="NUCLEAR PORE COMPLEX PROTEIN NUP93 NUCLEOPORIN NUP93 DEAD EYE PROTEIN"/>
    <property type="match status" value="1"/>
</dbReference>
<keyword evidence="3 5" id="KW-0906">Nuclear pore complex</keyword>
<dbReference type="GO" id="GO:0017056">
    <property type="term" value="F:structural constituent of nuclear pore"/>
    <property type="evidence" value="ECO:0007669"/>
    <property type="project" value="InterPro"/>
</dbReference>
<name>A0A8S1GPK3_9PELO</name>
<keyword evidence="7" id="KW-1185">Reference proteome</keyword>
<dbReference type="EMBL" id="CAJGYM010000001">
    <property type="protein sequence ID" value="CAD6184523.1"/>
    <property type="molecule type" value="Genomic_DNA"/>
</dbReference>
<comment type="similarity">
    <text evidence="2 5">Belongs to the nucleoporin interacting component (NIC) family.</text>
</comment>
<dbReference type="GO" id="GO:0006606">
    <property type="term" value="P:protein import into nucleus"/>
    <property type="evidence" value="ECO:0007669"/>
    <property type="project" value="TreeGrafter"/>
</dbReference>
<evidence type="ECO:0000256" key="2">
    <source>
        <dbReference type="ARBA" id="ARBA00010186"/>
    </source>
</evidence>
<dbReference type="GO" id="GO:0016973">
    <property type="term" value="P:poly(A)+ mRNA export from nucleus"/>
    <property type="evidence" value="ECO:0007669"/>
    <property type="project" value="TreeGrafter"/>
</dbReference>
<dbReference type="GO" id="GO:0005643">
    <property type="term" value="C:nuclear pore"/>
    <property type="evidence" value="ECO:0007669"/>
    <property type="project" value="UniProtKB-SubCell"/>
</dbReference>
<dbReference type="AlphaFoldDB" id="A0A8S1GPK3"/>
<keyword evidence="5" id="KW-0653">Protein transport</keyword>
<evidence type="ECO:0000256" key="4">
    <source>
        <dbReference type="ARBA" id="ARBA00023242"/>
    </source>
</evidence>